<gene>
    <name evidence="1" type="ORF">DdX_13820</name>
</gene>
<dbReference type="Proteomes" id="UP001201812">
    <property type="component" value="Unassembled WGS sequence"/>
</dbReference>
<comment type="caution">
    <text evidence="1">The sequence shown here is derived from an EMBL/GenBank/DDBJ whole genome shotgun (WGS) entry which is preliminary data.</text>
</comment>
<accession>A0AAD4MTQ7</accession>
<organism evidence="1 2">
    <name type="scientific">Ditylenchus destructor</name>
    <dbReference type="NCBI Taxonomy" id="166010"/>
    <lineage>
        <taxon>Eukaryota</taxon>
        <taxon>Metazoa</taxon>
        <taxon>Ecdysozoa</taxon>
        <taxon>Nematoda</taxon>
        <taxon>Chromadorea</taxon>
        <taxon>Rhabditida</taxon>
        <taxon>Tylenchina</taxon>
        <taxon>Tylenchomorpha</taxon>
        <taxon>Sphaerularioidea</taxon>
        <taxon>Anguinidae</taxon>
        <taxon>Anguininae</taxon>
        <taxon>Ditylenchus</taxon>
    </lineage>
</organism>
<evidence type="ECO:0000313" key="2">
    <source>
        <dbReference type="Proteomes" id="UP001201812"/>
    </source>
</evidence>
<protein>
    <submittedName>
        <fullName evidence="1">Uncharacterized protein</fullName>
    </submittedName>
</protein>
<keyword evidence="2" id="KW-1185">Reference proteome</keyword>
<sequence>MTCLIGNFCNNASVFPNPCAFHSFIDHFTLRFPSAQSALSSSVTARPLVLTLMMILLLPWFLLCPVPFDETAALCGPAVSLPPVNILIVPWQRISK</sequence>
<dbReference type="EMBL" id="JAKKPZ010000060">
    <property type="protein sequence ID" value="KAI1705065.1"/>
    <property type="molecule type" value="Genomic_DNA"/>
</dbReference>
<reference evidence="1" key="1">
    <citation type="submission" date="2022-01" db="EMBL/GenBank/DDBJ databases">
        <title>Genome Sequence Resource for Two Populations of Ditylenchus destructor, the Migratory Endoparasitic Phytonematode.</title>
        <authorList>
            <person name="Zhang H."/>
            <person name="Lin R."/>
            <person name="Xie B."/>
        </authorList>
    </citation>
    <scope>NUCLEOTIDE SEQUENCE</scope>
    <source>
        <strain evidence="1">BazhouSP</strain>
    </source>
</reference>
<evidence type="ECO:0000313" key="1">
    <source>
        <dbReference type="EMBL" id="KAI1705065.1"/>
    </source>
</evidence>
<name>A0AAD4MTQ7_9BILA</name>
<proteinExistence type="predicted"/>
<dbReference type="AlphaFoldDB" id="A0AAD4MTQ7"/>